<dbReference type="InterPro" id="IPR009057">
    <property type="entry name" value="Homeodomain-like_sf"/>
</dbReference>
<sequence length="202" mass="22425">MDRLDRSVYLRGVTDELTLTPAAERVLDVAGRLFYDNGIHAVGVESIASEAGVTKKTLYDRFGSKDALIACYLRRRDERWREHVVSVVEQRGRMTPARRLLLVFDALEEWIATENTRGCAFLNAQAELPDGTHPGREIIREQKLWMLDYLRALAREAGVRNPRKVATSLLVLLEGATVTAALGVVPGAVGNAKEVARQIVEG</sequence>
<feature type="domain" description="HTH tetR-type" evidence="5">
    <location>
        <begin position="20"/>
        <end position="80"/>
    </location>
</feature>
<keyword evidence="3" id="KW-0804">Transcription</keyword>
<dbReference type="InterPro" id="IPR050109">
    <property type="entry name" value="HTH-type_TetR-like_transc_reg"/>
</dbReference>
<dbReference type="PROSITE" id="PS50977">
    <property type="entry name" value="HTH_TETR_2"/>
    <property type="match status" value="1"/>
</dbReference>
<accession>A0A2T0LXY8</accession>
<dbReference type="InterPro" id="IPR036271">
    <property type="entry name" value="Tet_transcr_reg_TetR-rel_C_sf"/>
</dbReference>
<dbReference type="Pfam" id="PF00440">
    <property type="entry name" value="TetR_N"/>
    <property type="match status" value="1"/>
</dbReference>
<gene>
    <name evidence="6" type="ORF">B0I33_10311</name>
</gene>
<dbReference type="SUPFAM" id="SSF46689">
    <property type="entry name" value="Homeodomain-like"/>
    <property type="match status" value="1"/>
</dbReference>
<dbReference type="Gene3D" id="1.10.357.10">
    <property type="entry name" value="Tetracycline Repressor, domain 2"/>
    <property type="match status" value="1"/>
</dbReference>
<dbReference type="GO" id="GO:0003700">
    <property type="term" value="F:DNA-binding transcription factor activity"/>
    <property type="evidence" value="ECO:0007669"/>
    <property type="project" value="TreeGrafter"/>
</dbReference>
<evidence type="ECO:0000256" key="4">
    <source>
        <dbReference type="PROSITE-ProRule" id="PRU00335"/>
    </source>
</evidence>
<comment type="caution">
    <text evidence="6">The sequence shown here is derived from an EMBL/GenBank/DDBJ whole genome shotgun (WGS) entry which is preliminary data.</text>
</comment>
<proteinExistence type="predicted"/>
<dbReference type="InterPro" id="IPR001647">
    <property type="entry name" value="HTH_TetR"/>
</dbReference>
<evidence type="ECO:0000256" key="3">
    <source>
        <dbReference type="ARBA" id="ARBA00023163"/>
    </source>
</evidence>
<name>A0A2T0LXY8_9PSEU</name>
<dbReference type="Proteomes" id="UP000238362">
    <property type="component" value="Unassembled WGS sequence"/>
</dbReference>
<evidence type="ECO:0000313" key="6">
    <source>
        <dbReference type="EMBL" id="PRX48979.1"/>
    </source>
</evidence>
<dbReference type="SUPFAM" id="SSF48498">
    <property type="entry name" value="Tetracyclin repressor-like, C-terminal domain"/>
    <property type="match status" value="1"/>
</dbReference>
<evidence type="ECO:0000256" key="2">
    <source>
        <dbReference type="ARBA" id="ARBA00023125"/>
    </source>
</evidence>
<keyword evidence="7" id="KW-1185">Reference proteome</keyword>
<dbReference type="EMBL" id="PVNH01000003">
    <property type="protein sequence ID" value="PRX48979.1"/>
    <property type="molecule type" value="Genomic_DNA"/>
</dbReference>
<dbReference type="Pfam" id="PF16925">
    <property type="entry name" value="TetR_C_13"/>
    <property type="match status" value="1"/>
</dbReference>
<evidence type="ECO:0000313" key="7">
    <source>
        <dbReference type="Proteomes" id="UP000238362"/>
    </source>
</evidence>
<dbReference type="PRINTS" id="PR00455">
    <property type="entry name" value="HTHTETR"/>
</dbReference>
<dbReference type="GO" id="GO:0000976">
    <property type="term" value="F:transcription cis-regulatory region binding"/>
    <property type="evidence" value="ECO:0007669"/>
    <property type="project" value="TreeGrafter"/>
</dbReference>
<organism evidence="6 7">
    <name type="scientific">Prauserella shujinwangii</name>
    <dbReference type="NCBI Taxonomy" id="1453103"/>
    <lineage>
        <taxon>Bacteria</taxon>
        <taxon>Bacillati</taxon>
        <taxon>Actinomycetota</taxon>
        <taxon>Actinomycetes</taxon>
        <taxon>Pseudonocardiales</taxon>
        <taxon>Pseudonocardiaceae</taxon>
        <taxon>Prauserella</taxon>
    </lineage>
</organism>
<evidence type="ECO:0000256" key="1">
    <source>
        <dbReference type="ARBA" id="ARBA00023015"/>
    </source>
</evidence>
<protein>
    <submittedName>
        <fullName evidence="6">TetR family transcriptional regulator</fullName>
    </submittedName>
</protein>
<dbReference type="AlphaFoldDB" id="A0A2T0LXY8"/>
<feature type="DNA-binding region" description="H-T-H motif" evidence="4">
    <location>
        <begin position="43"/>
        <end position="62"/>
    </location>
</feature>
<keyword evidence="1" id="KW-0805">Transcription regulation</keyword>
<evidence type="ECO:0000259" key="5">
    <source>
        <dbReference type="PROSITE" id="PS50977"/>
    </source>
</evidence>
<dbReference type="PANTHER" id="PTHR30055:SF200">
    <property type="entry name" value="HTH-TYPE TRANSCRIPTIONAL REPRESSOR BDCR"/>
    <property type="match status" value="1"/>
</dbReference>
<reference evidence="6 7" key="1">
    <citation type="submission" date="2018-03" db="EMBL/GenBank/DDBJ databases">
        <title>Genomic Encyclopedia of Type Strains, Phase III (KMG-III): the genomes of soil and plant-associated and newly described type strains.</title>
        <authorList>
            <person name="Whitman W."/>
        </authorList>
    </citation>
    <scope>NUCLEOTIDE SEQUENCE [LARGE SCALE GENOMIC DNA]</scope>
    <source>
        <strain evidence="6 7">CGMCC 4.7125</strain>
    </source>
</reference>
<keyword evidence="2 4" id="KW-0238">DNA-binding</keyword>
<dbReference type="PANTHER" id="PTHR30055">
    <property type="entry name" value="HTH-TYPE TRANSCRIPTIONAL REGULATOR RUTR"/>
    <property type="match status" value="1"/>
</dbReference>
<dbReference type="InterPro" id="IPR011075">
    <property type="entry name" value="TetR_C"/>
</dbReference>